<evidence type="ECO:0000259" key="9">
    <source>
        <dbReference type="Pfam" id="PF12821"/>
    </source>
</evidence>
<dbReference type="Proteomes" id="UP000763447">
    <property type="component" value="Unassembled WGS sequence"/>
</dbReference>
<keyword evidence="5 7" id="KW-0472">Membrane</keyword>
<evidence type="ECO:0000313" key="10">
    <source>
        <dbReference type="EMBL" id="NLR17880.1"/>
    </source>
</evidence>
<evidence type="ECO:0000256" key="7">
    <source>
        <dbReference type="SAM" id="Phobius"/>
    </source>
</evidence>
<reference evidence="10 11" key="1">
    <citation type="submission" date="2020-04" db="EMBL/GenBank/DDBJ databases">
        <title>A novel species of genus Lactobacillus that was isolated from fermented food Zha-chili.</title>
        <authorList>
            <person name="Zhang Z."/>
        </authorList>
    </citation>
    <scope>NUCLEOTIDE SEQUENCE [LARGE SCALE GENOMIC DNA]</scope>
    <source>
        <strain evidence="11">HBUAS51383</strain>
    </source>
</reference>
<gene>
    <name evidence="10" type="ORF">HC026_02970</name>
</gene>
<comment type="similarity">
    <text evidence="6">Belongs to the ThrE exporter (TC 2.A.79) family.</text>
</comment>
<keyword evidence="2" id="KW-1003">Cell membrane</keyword>
<comment type="caution">
    <text evidence="10">The sequence shown here is derived from an EMBL/GenBank/DDBJ whole genome shotgun (WGS) entry which is preliminary data.</text>
</comment>
<feature type="transmembrane region" description="Helical" evidence="7">
    <location>
        <begin position="174"/>
        <end position="207"/>
    </location>
</feature>
<feature type="transmembrane region" description="Helical" evidence="7">
    <location>
        <begin position="373"/>
        <end position="392"/>
    </location>
</feature>
<dbReference type="InterPro" id="IPR024528">
    <property type="entry name" value="ThrE_2"/>
</dbReference>
<evidence type="ECO:0000256" key="4">
    <source>
        <dbReference type="ARBA" id="ARBA00022989"/>
    </source>
</evidence>
<dbReference type="Pfam" id="PF12821">
    <property type="entry name" value="ThrE_2"/>
    <property type="match status" value="1"/>
</dbReference>
<dbReference type="InterPro" id="IPR050539">
    <property type="entry name" value="ThrE_Dicarb/AminoAcid_Exp"/>
</dbReference>
<protein>
    <submittedName>
        <fullName evidence="10">Threonine/serine exporter family protein</fullName>
    </submittedName>
</protein>
<feature type="transmembrane region" description="Helical" evidence="7">
    <location>
        <begin position="286"/>
        <end position="309"/>
    </location>
</feature>
<feature type="transmembrane region" description="Helical" evidence="7">
    <location>
        <begin position="252"/>
        <end position="274"/>
    </location>
</feature>
<proteinExistence type="inferred from homology"/>
<dbReference type="InterPro" id="IPR010619">
    <property type="entry name" value="ThrE-like_N"/>
</dbReference>
<dbReference type="PANTHER" id="PTHR34390:SF2">
    <property type="entry name" value="SUCCINATE TRANSPORTER SUBUNIT YJJP-RELATED"/>
    <property type="match status" value="1"/>
</dbReference>
<sequence>MIQVYNEAYILIGRLKEVTEEGDQSENFVPSEQHHMAIPWKEFAPNQSLPIKEARVKARASIVGRIGIMMLSCGTGAWRVRDAMNTIARVLDLTCSADIGLTSISYTCFDANHSYSQILALPNTGVNTDRLFVLETFVKQFEAKYAQLTVLQLHHTLDEIQQTPGNYSPIIKGLAAAIACASFIFLLGGGWIEMFCTFIGAGVGNWVRGEMGKRKMTTISSIAVSVALAELTYFLTFKGLQFMIPIAGNHEAGYIGAMLFVIPGFPFITSFLDLSKLDMRSGLERLSYAIMITSVATLVGWLIALFINFQPENFISLGLTPLMLLLLRLPASFFGVYGFSMMFNSSQKMAITSGLIGAVANTLRLELVDFHTMPAPAAAFCGALVAGLLASIINRTNGYPRISLTVPSIVIMIPGLYIYRGIFYIGLNEIANGGLWLTRAALIIIFLPLGLFVARYLLDKDWRHFD</sequence>
<feature type="transmembrane region" description="Helical" evidence="7">
    <location>
        <begin position="437"/>
        <end position="458"/>
    </location>
</feature>
<organism evidence="10 11">
    <name type="scientific">Secundilactobacillus angelensis</name>
    <dbReference type="NCBI Taxonomy" id="2722706"/>
    <lineage>
        <taxon>Bacteria</taxon>
        <taxon>Bacillati</taxon>
        <taxon>Bacillota</taxon>
        <taxon>Bacilli</taxon>
        <taxon>Lactobacillales</taxon>
        <taxon>Lactobacillaceae</taxon>
        <taxon>Secundilactobacillus</taxon>
    </lineage>
</organism>
<evidence type="ECO:0000256" key="1">
    <source>
        <dbReference type="ARBA" id="ARBA00004651"/>
    </source>
</evidence>
<evidence type="ECO:0000259" key="8">
    <source>
        <dbReference type="Pfam" id="PF06738"/>
    </source>
</evidence>
<evidence type="ECO:0000256" key="2">
    <source>
        <dbReference type="ARBA" id="ARBA00022475"/>
    </source>
</evidence>
<evidence type="ECO:0000256" key="5">
    <source>
        <dbReference type="ARBA" id="ARBA00023136"/>
    </source>
</evidence>
<dbReference type="EMBL" id="JAAXLJ010000004">
    <property type="protein sequence ID" value="NLR17880.1"/>
    <property type="molecule type" value="Genomic_DNA"/>
</dbReference>
<dbReference type="PANTHER" id="PTHR34390">
    <property type="entry name" value="UPF0442 PROTEIN YJJB-RELATED"/>
    <property type="match status" value="1"/>
</dbReference>
<evidence type="ECO:0000256" key="6">
    <source>
        <dbReference type="ARBA" id="ARBA00034125"/>
    </source>
</evidence>
<accession>A0ABX1KXM9</accession>
<comment type="subcellular location">
    <subcellularLocation>
        <location evidence="1">Cell membrane</location>
        <topology evidence="1">Multi-pass membrane protein</topology>
    </subcellularLocation>
</comment>
<feature type="domain" description="Threonine/serine exporter-like N-terminal" evidence="8">
    <location>
        <begin position="62"/>
        <end position="307"/>
    </location>
</feature>
<name>A0ABX1KXM9_9LACO</name>
<keyword evidence="4 7" id="KW-1133">Transmembrane helix</keyword>
<feature type="transmembrane region" description="Helical" evidence="7">
    <location>
        <begin position="315"/>
        <end position="337"/>
    </location>
</feature>
<keyword evidence="3 7" id="KW-0812">Transmembrane</keyword>
<keyword evidence="11" id="KW-1185">Reference proteome</keyword>
<evidence type="ECO:0000256" key="3">
    <source>
        <dbReference type="ARBA" id="ARBA00022692"/>
    </source>
</evidence>
<feature type="domain" description="Threonine/Serine exporter ThrE" evidence="9">
    <location>
        <begin position="331"/>
        <end position="454"/>
    </location>
</feature>
<dbReference type="Pfam" id="PF06738">
    <property type="entry name" value="ThrE"/>
    <property type="match status" value="1"/>
</dbReference>
<feature type="transmembrane region" description="Helical" evidence="7">
    <location>
        <begin position="404"/>
        <end position="425"/>
    </location>
</feature>
<feature type="transmembrane region" description="Helical" evidence="7">
    <location>
        <begin position="219"/>
        <end position="240"/>
    </location>
</feature>
<evidence type="ECO:0000313" key="11">
    <source>
        <dbReference type="Proteomes" id="UP000763447"/>
    </source>
</evidence>